<dbReference type="InterPro" id="IPR011990">
    <property type="entry name" value="TPR-like_helical_dom_sf"/>
</dbReference>
<evidence type="ECO:0000256" key="1">
    <source>
        <dbReference type="SAM" id="Phobius"/>
    </source>
</evidence>
<dbReference type="AlphaFoldDB" id="A0A2V4BMM4"/>
<evidence type="ECO:0000313" key="3">
    <source>
        <dbReference type="EMBL" id="PXY40091.1"/>
    </source>
</evidence>
<dbReference type="SUPFAM" id="SSF55874">
    <property type="entry name" value="ATPase domain of HSP90 chaperone/DNA topoisomerase II/histidine kinase"/>
    <property type="match status" value="1"/>
</dbReference>
<dbReference type="InterPro" id="IPR010559">
    <property type="entry name" value="Sig_transdc_His_kin_internal"/>
</dbReference>
<reference evidence="3 4" key="1">
    <citation type="submission" date="2018-05" db="EMBL/GenBank/DDBJ databases">
        <title>Flavobacterium sp. strain IMCC34759, incomplete genome.</title>
        <authorList>
            <person name="Joung Y."/>
            <person name="Cho J."/>
        </authorList>
    </citation>
    <scope>NUCLEOTIDE SEQUENCE [LARGE SCALE GENOMIC DNA]</scope>
    <source>
        <strain evidence="3 4">IMCC34759</strain>
    </source>
</reference>
<dbReference type="InterPro" id="IPR050640">
    <property type="entry name" value="Bact_2-comp_sensor_kinase"/>
</dbReference>
<dbReference type="EMBL" id="QJHK01000013">
    <property type="protein sequence ID" value="PXY40091.1"/>
    <property type="molecule type" value="Genomic_DNA"/>
</dbReference>
<dbReference type="InterPro" id="IPR036890">
    <property type="entry name" value="HATPase_C_sf"/>
</dbReference>
<accession>A0A2V4BMM4</accession>
<gene>
    <name evidence="3" type="ORF">DMB65_14990</name>
</gene>
<dbReference type="Pfam" id="PF06580">
    <property type="entry name" value="His_kinase"/>
    <property type="match status" value="1"/>
</dbReference>
<comment type="caution">
    <text evidence="3">The sequence shown here is derived from an EMBL/GenBank/DDBJ whole genome shotgun (WGS) entry which is preliminary data.</text>
</comment>
<dbReference type="Proteomes" id="UP000247903">
    <property type="component" value="Unassembled WGS sequence"/>
</dbReference>
<dbReference type="SMART" id="SM00028">
    <property type="entry name" value="TPR"/>
    <property type="match status" value="5"/>
</dbReference>
<dbReference type="Gene3D" id="1.25.40.10">
    <property type="entry name" value="Tetratricopeptide repeat domain"/>
    <property type="match status" value="2"/>
</dbReference>
<dbReference type="SUPFAM" id="SSF48452">
    <property type="entry name" value="TPR-like"/>
    <property type="match status" value="2"/>
</dbReference>
<feature type="domain" description="Signal transduction histidine kinase internal region" evidence="2">
    <location>
        <begin position="400"/>
        <end position="478"/>
    </location>
</feature>
<dbReference type="OrthoDB" id="6190788at2"/>
<dbReference type="PANTHER" id="PTHR34220:SF7">
    <property type="entry name" value="SENSOR HISTIDINE KINASE YPDA"/>
    <property type="match status" value="1"/>
</dbReference>
<proteinExistence type="predicted"/>
<keyword evidence="1" id="KW-0812">Transmembrane</keyword>
<name>A0A2V4BMM4_9FLAO</name>
<sequence>MKRLSLVGIFSIFLFLLFSVRIAAQDSISKKKAVRVSKMSKAVKNLEKSLDVNDEGQIAKNYETLANEFQDKGNNAKAEEYYKKALISYTKLKLTEDKTRVTRSLAKVQENQKNFDSAIKNYEVAGSLAKDVSEEKINLNDANRLRNNANPAGQTNYVDSNIELLKKEKKGNEVTEAYVQKAQNSLELKDKKVAIESYKKAIAYAKDKPEAVINLKNEIANVYASDNQFEKAIDINEKLLTEAVTRQDFNTQIKQLQSLASLYFKKEEPKKALLSLKEAYDLAYNKGNSAEAKKTLSELVKYYKAEGNEKESMALYEGFLKNFDQLIQSDTTLINTKKFQVTEGKIRQLEKEKSLKDELITKKNTFNYFLLGSILLLLLLFLFIVKSLYSIKTKNKEIALQSLRREMNPHFIFNSLNSVNQFISENKELEANKYLTSYSTLMRDMMENSNKDFIILDKEVAQLQKYLDLEHLRFQDKFDFEITVDKDLDTETVFVPNMIIQPHLENAIWHGLRYLDKKGFLHLRFQYNNEKVIVAIEDNGIGLTQSRELKTSNQKAHESRGLNNTKERIGLLNQLYKKNICFTIREKELPESGTIVEIIFPLIDKI</sequence>
<keyword evidence="1" id="KW-1133">Transmembrane helix</keyword>
<keyword evidence="4" id="KW-1185">Reference proteome</keyword>
<evidence type="ECO:0000313" key="4">
    <source>
        <dbReference type="Proteomes" id="UP000247903"/>
    </source>
</evidence>
<dbReference type="InterPro" id="IPR019734">
    <property type="entry name" value="TPR_rpt"/>
</dbReference>
<evidence type="ECO:0000259" key="2">
    <source>
        <dbReference type="Pfam" id="PF06580"/>
    </source>
</evidence>
<protein>
    <submittedName>
        <fullName evidence="3">Regulator of cell autolysis</fullName>
    </submittedName>
</protein>
<organism evidence="3 4">
    <name type="scientific">Flavobacterium cheongpyeongense</name>
    <dbReference type="NCBI Taxonomy" id="2212651"/>
    <lineage>
        <taxon>Bacteria</taxon>
        <taxon>Pseudomonadati</taxon>
        <taxon>Bacteroidota</taxon>
        <taxon>Flavobacteriia</taxon>
        <taxon>Flavobacteriales</taxon>
        <taxon>Flavobacteriaceae</taxon>
        <taxon>Flavobacterium</taxon>
    </lineage>
</organism>
<feature type="transmembrane region" description="Helical" evidence="1">
    <location>
        <begin position="366"/>
        <end position="385"/>
    </location>
</feature>
<keyword evidence="1" id="KW-0472">Membrane</keyword>
<dbReference type="GO" id="GO:0000155">
    <property type="term" value="F:phosphorelay sensor kinase activity"/>
    <property type="evidence" value="ECO:0007669"/>
    <property type="project" value="InterPro"/>
</dbReference>
<dbReference type="Gene3D" id="3.30.565.10">
    <property type="entry name" value="Histidine kinase-like ATPase, C-terminal domain"/>
    <property type="match status" value="1"/>
</dbReference>
<dbReference type="PANTHER" id="PTHR34220">
    <property type="entry name" value="SENSOR HISTIDINE KINASE YPDA"/>
    <property type="match status" value="1"/>
</dbReference>
<dbReference type="GO" id="GO:0016020">
    <property type="term" value="C:membrane"/>
    <property type="evidence" value="ECO:0007669"/>
    <property type="project" value="InterPro"/>
</dbReference>